<keyword evidence="2" id="KW-1185">Reference proteome</keyword>
<dbReference type="AlphaFoldDB" id="A0A9E8ZD02"/>
<dbReference type="KEGG" id="tsin:OXH18_21085"/>
<dbReference type="EMBL" id="CP113797">
    <property type="protein sequence ID" value="WAL59639.1"/>
    <property type="molecule type" value="Genomic_DNA"/>
</dbReference>
<dbReference type="Proteomes" id="UP001163152">
    <property type="component" value="Chromosome"/>
</dbReference>
<gene>
    <name evidence="1" type="ORF">OXH18_21085</name>
</gene>
<reference evidence="1" key="1">
    <citation type="submission" date="2022-12" db="EMBL/GenBank/DDBJ databases">
        <title>Polyphasic identification of a Novel Hot-Spring Cyanobacterium Ocullathermofonsia sinensis gen nov. sp. nov. and Genomic Insights on its Adaptations to the Thermal Habitat.</title>
        <authorList>
            <person name="Daroch M."/>
            <person name="Tang J."/>
            <person name="Jiang Y."/>
        </authorList>
    </citation>
    <scope>NUCLEOTIDE SEQUENCE</scope>
    <source>
        <strain evidence="1">PKUAC-SCTA174</strain>
    </source>
</reference>
<protein>
    <submittedName>
        <fullName evidence="1">Uncharacterized protein</fullName>
    </submittedName>
</protein>
<name>A0A9E8ZD02_9CYAN</name>
<accession>A0A9E8ZD02</accession>
<evidence type="ECO:0000313" key="1">
    <source>
        <dbReference type="EMBL" id="WAL59639.1"/>
    </source>
</evidence>
<dbReference type="RefSeq" id="WP_268609433.1">
    <property type="nucleotide sequence ID" value="NZ_CP113797.1"/>
</dbReference>
<sequence>MRYAATTKLIQQQSSYQNNQWKPTDQREIIQKELRHRIQEALQAAQKLSPADRLNEIRQQLLEIQSFCDSVQKTFIFVEQSIACAQYSLGGQQESATLFRGPSEDASVAICVSDRGSLLHRNSGPWQIYCNEGDVNPIGCIAHP</sequence>
<proteinExistence type="predicted"/>
<organism evidence="1 2">
    <name type="scientific">Thermocoleostomius sinensis A174</name>
    <dbReference type="NCBI Taxonomy" id="2016057"/>
    <lineage>
        <taxon>Bacteria</taxon>
        <taxon>Bacillati</taxon>
        <taxon>Cyanobacteriota</taxon>
        <taxon>Cyanophyceae</taxon>
        <taxon>Oculatellales</taxon>
        <taxon>Oculatellaceae</taxon>
        <taxon>Thermocoleostomius</taxon>
    </lineage>
</organism>
<evidence type="ECO:0000313" key="2">
    <source>
        <dbReference type="Proteomes" id="UP001163152"/>
    </source>
</evidence>